<evidence type="ECO:0000256" key="3">
    <source>
        <dbReference type="ARBA" id="ARBA00012251"/>
    </source>
</evidence>
<gene>
    <name evidence="13" type="ORF">BJX63DRAFT_315234</name>
</gene>
<keyword evidence="5" id="KW-0479">Metal-binding</keyword>
<name>A0ABR4H6Z4_9EURO</name>
<evidence type="ECO:0000256" key="4">
    <source>
        <dbReference type="ARBA" id="ARBA00022679"/>
    </source>
</evidence>
<comment type="pathway">
    <text evidence="2">Protein modification; protein ubiquitination.</text>
</comment>
<protein>
    <recommendedName>
        <fullName evidence="3">RBR-type E3 ubiquitin transferase</fullName>
        <ecNumber evidence="3">2.3.2.31</ecNumber>
    </recommendedName>
</protein>
<dbReference type="InterPro" id="IPR052969">
    <property type="entry name" value="Thr-specific_kinase-like"/>
</dbReference>
<accession>A0ABR4H6Z4</accession>
<evidence type="ECO:0000256" key="9">
    <source>
        <dbReference type="ARBA" id="ARBA00022833"/>
    </source>
</evidence>
<keyword evidence="6" id="KW-0677">Repeat</keyword>
<keyword evidence="9" id="KW-0862">Zinc</keyword>
<evidence type="ECO:0000259" key="11">
    <source>
        <dbReference type="PROSITE" id="PS50089"/>
    </source>
</evidence>
<keyword evidence="14" id="KW-1185">Reference proteome</keyword>
<feature type="domain" description="RING-type" evidence="11">
    <location>
        <begin position="863"/>
        <end position="917"/>
    </location>
</feature>
<dbReference type="CDD" id="cd20336">
    <property type="entry name" value="Rcat_RBR"/>
    <property type="match status" value="1"/>
</dbReference>
<dbReference type="PROSITE" id="PS51873">
    <property type="entry name" value="TRIAD"/>
    <property type="match status" value="1"/>
</dbReference>
<dbReference type="EMBL" id="JBFXLT010000070">
    <property type="protein sequence ID" value="KAL2810553.1"/>
    <property type="molecule type" value="Genomic_DNA"/>
</dbReference>
<feature type="domain" description="RING-type" evidence="12">
    <location>
        <begin position="859"/>
        <end position="1057"/>
    </location>
</feature>
<evidence type="ECO:0000256" key="10">
    <source>
        <dbReference type="PROSITE-ProRule" id="PRU00175"/>
    </source>
</evidence>
<dbReference type="InterPro" id="IPR001841">
    <property type="entry name" value="Znf_RING"/>
</dbReference>
<proteinExistence type="predicted"/>
<evidence type="ECO:0000259" key="12">
    <source>
        <dbReference type="PROSITE" id="PS51873"/>
    </source>
</evidence>
<evidence type="ECO:0000256" key="5">
    <source>
        <dbReference type="ARBA" id="ARBA00022723"/>
    </source>
</evidence>
<keyword evidence="7 10" id="KW-0863">Zinc-finger</keyword>
<dbReference type="CDD" id="cd00198">
    <property type="entry name" value="vWFA"/>
    <property type="match status" value="1"/>
</dbReference>
<keyword evidence="8" id="KW-0833">Ubl conjugation pathway</keyword>
<dbReference type="Pfam" id="PF22605">
    <property type="entry name" value="IBR_2"/>
    <property type="match status" value="1"/>
</dbReference>
<reference evidence="13 14" key="1">
    <citation type="submission" date="2024-07" db="EMBL/GenBank/DDBJ databases">
        <title>Section-level genome sequencing and comparative genomics of Aspergillus sections Usti and Cavernicolus.</title>
        <authorList>
            <consortium name="Lawrence Berkeley National Laboratory"/>
            <person name="Nybo J.L."/>
            <person name="Vesth T.C."/>
            <person name="Theobald S."/>
            <person name="Frisvad J.C."/>
            <person name="Larsen T.O."/>
            <person name="Kjaerboelling I."/>
            <person name="Rothschild-Mancinelli K."/>
            <person name="Lyhne E.K."/>
            <person name="Kogle M.E."/>
            <person name="Barry K."/>
            <person name="Clum A."/>
            <person name="Na H."/>
            <person name="Ledsgaard L."/>
            <person name="Lin J."/>
            <person name="Lipzen A."/>
            <person name="Kuo A."/>
            <person name="Riley R."/>
            <person name="Mondo S."/>
            <person name="Labutti K."/>
            <person name="Haridas S."/>
            <person name="Pangalinan J."/>
            <person name="Salamov A.A."/>
            <person name="Simmons B.A."/>
            <person name="Magnuson J.K."/>
            <person name="Chen J."/>
            <person name="Drula E."/>
            <person name="Henrissat B."/>
            <person name="Wiebenga A."/>
            <person name="Lubbers R.J."/>
            <person name="Gomes A.C."/>
            <person name="Makela M.R."/>
            <person name="Stajich J."/>
            <person name="Grigoriev I.V."/>
            <person name="Mortensen U.H."/>
            <person name="De Vries R.P."/>
            <person name="Baker S.E."/>
            <person name="Andersen M.R."/>
        </authorList>
    </citation>
    <scope>NUCLEOTIDE SEQUENCE [LARGE SCALE GENOMIC DNA]</scope>
    <source>
        <strain evidence="13 14">CBS 588.65</strain>
    </source>
</reference>
<sequence length="1074" mass="119226">MEEYDLLIVADATASMGHYLNSLNASLPQIVSISAITGCFSRIGIVAYRDYADPDCIEWSEWLHLTPGDRTTQQPDLVSFAKNIEASGGGDYPEAAKTGLAKAYSVMRANAKTVILLYTDAPPHGIIPEVPTSNAKAEQKALSEPTSFDGHGPRFVDWVSAAKILSGGEKQAHVFALLEPGMAPRAAAYYTYLCSMTDGACIRLADSKQDTISKATVDLLLAWMGVEKSTSSAATGEIPGLLLRYTSTCGMGELKDERDEETRNFFPVPYTRETPALNKMASIRLEPNIITHYLPKKETPAEDPTRRWVNDPSYQNTASQHLMRIIEEDLQAIAINPVFGSLWRAVCKDRTYAGRDSLVNAFSHAVEQISDPKEKEVMKNWLDESYDFSAEVQAIIDKVPEAERFPCVFLDPTIDFGLADVEDDAKVPNQLTRSELLEICRSCDPRILRRLGRILTQLTYVKEAPQMPAHIAKSNSEQVVTIPLILATEKYGNHFWKILLHIIVPGTRLTPRGAALLAALSIRLSIPFLNDAAENEMLGYKNKWNNVEIPETWAVACLTLLLDADAAYRKSLENTKSDKLPGERPSSLLEASDARLFEHLVAFKTLEHNLDTPLTARVPWTPAKVISHIGPLAKCKKCEYLRSVTIMGTAGKCGICLSTDLTLEKYDWLVKLRALQEENSHSDATWVECNVPSCRAQYIVYDVDGLRVRAKCYYCREQGSTEKRDEIARAPVVECSKCANRMIWPEAYRPESFNASQFVCPPCESGRETSIDVETTARTLATENTLTWLAQDLEQIAVSPFTNRSVYHTVSTMGAQEFQRRITLFPKFEKPLTQRGKPIGNTEAIVSTLKNLVTKRNSAKADCSLCFSSFWPSALNPACGRRGCLQRICTNCSGGWYGSNTAGSIINTAALACPFCRRLPSPQTLAKHGQGIHAVKDLNRAIENHGSWIYAWCSVCASAKEFVERDCARGQPPELRNWRCESCVEELERVASEAGTKRDLNIKPCPNCGTMTEKISGCGHITCPVDGCGTDWCYFCGEEEEDIYNHMTNVHGGIYDNGDDDEVLEYDYDGDAMI</sequence>
<dbReference type="EC" id="2.3.2.31" evidence="3"/>
<comment type="catalytic activity">
    <reaction evidence="1">
        <text>[E2 ubiquitin-conjugating enzyme]-S-ubiquitinyl-L-cysteine + [acceptor protein]-L-lysine = [E2 ubiquitin-conjugating enzyme]-L-cysteine + [acceptor protein]-N(6)-ubiquitinyl-L-lysine.</text>
        <dbReference type="EC" id="2.3.2.31"/>
    </reaction>
</comment>
<dbReference type="SUPFAM" id="SSF57850">
    <property type="entry name" value="RING/U-box"/>
    <property type="match status" value="1"/>
</dbReference>
<dbReference type="SUPFAM" id="SSF53300">
    <property type="entry name" value="vWA-like"/>
    <property type="match status" value="1"/>
</dbReference>
<dbReference type="InterPro" id="IPR044066">
    <property type="entry name" value="TRIAD_supradom"/>
</dbReference>
<evidence type="ECO:0000256" key="8">
    <source>
        <dbReference type="ARBA" id="ARBA00022786"/>
    </source>
</evidence>
<dbReference type="Gene3D" id="3.40.50.410">
    <property type="entry name" value="von Willebrand factor, type A domain"/>
    <property type="match status" value="1"/>
</dbReference>
<evidence type="ECO:0000256" key="7">
    <source>
        <dbReference type="ARBA" id="ARBA00022771"/>
    </source>
</evidence>
<dbReference type="Proteomes" id="UP001610334">
    <property type="component" value="Unassembled WGS sequence"/>
</dbReference>
<evidence type="ECO:0000256" key="1">
    <source>
        <dbReference type="ARBA" id="ARBA00001798"/>
    </source>
</evidence>
<dbReference type="PANTHER" id="PTHR47763">
    <property type="entry name" value="ALPHA-PROTEIN KINASE VWKA"/>
    <property type="match status" value="1"/>
</dbReference>
<evidence type="ECO:0000256" key="6">
    <source>
        <dbReference type="ARBA" id="ARBA00022737"/>
    </source>
</evidence>
<keyword evidence="4" id="KW-0808">Transferase</keyword>
<dbReference type="InterPro" id="IPR054694">
    <property type="entry name" value="Parkin-like_IBR"/>
</dbReference>
<dbReference type="PANTHER" id="PTHR47763:SF1">
    <property type="entry name" value="DUF659 DOMAIN-CONTAINING PROTEIN"/>
    <property type="match status" value="1"/>
</dbReference>
<dbReference type="Gene3D" id="1.20.120.1750">
    <property type="match status" value="1"/>
</dbReference>
<comment type="caution">
    <text evidence="13">The sequence shown here is derived from an EMBL/GenBank/DDBJ whole genome shotgun (WGS) entry which is preliminary data.</text>
</comment>
<evidence type="ECO:0000313" key="14">
    <source>
        <dbReference type="Proteomes" id="UP001610334"/>
    </source>
</evidence>
<evidence type="ECO:0000313" key="13">
    <source>
        <dbReference type="EMBL" id="KAL2810553.1"/>
    </source>
</evidence>
<organism evidence="13 14">
    <name type="scientific">Aspergillus granulosus</name>
    <dbReference type="NCBI Taxonomy" id="176169"/>
    <lineage>
        <taxon>Eukaryota</taxon>
        <taxon>Fungi</taxon>
        <taxon>Dikarya</taxon>
        <taxon>Ascomycota</taxon>
        <taxon>Pezizomycotina</taxon>
        <taxon>Eurotiomycetes</taxon>
        <taxon>Eurotiomycetidae</taxon>
        <taxon>Eurotiales</taxon>
        <taxon>Aspergillaceae</taxon>
        <taxon>Aspergillus</taxon>
        <taxon>Aspergillus subgen. Nidulantes</taxon>
    </lineage>
</organism>
<evidence type="ECO:0000256" key="2">
    <source>
        <dbReference type="ARBA" id="ARBA00004906"/>
    </source>
</evidence>
<dbReference type="PROSITE" id="PS50089">
    <property type="entry name" value="ZF_RING_2"/>
    <property type="match status" value="1"/>
</dbReference>
<dbReference type="InterPro" id="IPR036465">
    <property type="entry name" value="vWFA_dom_sf"/>
</dbReference>